<accession>A0ABP0ZP47</accession>
<sequence>MSASPSPENDTTTTTIPLQKQKEPPRYKSFDKFRKLTRREEAEAIGQEYQYKIHHLDHTYNLVNSTTTKILEIGFAPGHFLQYIIDRLCDIHRVDQDKLHLRGIMVLGFDILFSRPPVGASSIQGNVFSKFSRGLVEGHFRDAARKRKRAVPADLETRDDDDELVKMSYFDRERQEAMVRELAVEMGKLKIDDASGKDGVDGASASESESSDHDCDNHDDWKVDLVLSDLAAPLRQQSGFYDHSVSNAYTRYNTKRGLNSVLLNPTKASLDLADASVGLMDSVLQRGGTFVLRLTRIDTEDSEIEILRRRLHHLFHRVDEIKMKNEFNFICKDKKS</sequence>
<dbReference type="PANTHER" id="PTHR10920">
    <property type="entry name" value="RIBOSOMAL RNA METHYLTRANSFERASE"/>
    <property type="match status" value="1"/>
</dbReference>
<organism evidence="9 10">
    <name type="scientific">Lodderomyces beijingensis</name>
    <dbReference type="NCBI Taxonomy" id="1775926"/>
    <lineage>
        <taxon>Eukaryota</taxon>
        <taxon>Fungi</taxon>
        <taxon>Dikarya</taxon>
        <taxon>Ascomycota</taxon>
        <taxon>Saccharomycotina</taxon>
        <taxon>Pichiomycetes</taxon>
        <taxon>Debaryomycetaceae</taxon>
        <taxon>Candida/Lodderomyces clade</taxon>
        <taxon>Lodderomyces</taxon>
    </lineage>
</organism>
<evidence type="ECO:0000259" key="8">
    <source>
        <dbReference type="Pfam" id="PF01728"/>
    </source>
</evidence>
<evidence type="ECO:0000256" key="2">
    <source>
        <dbReference type="ARBA" id="ARBA00022552"/>
    </source>
</evidence>
<keyword evidence="3" id="KW-0489">Methyltransferase</keyword>
<evidence type="ECO:0000313" key="9">
    <source>
        <dbReference type="EMBL" id="CAK9440053.1"/>
    </source>
</evidence>
<evidence type="ECO:0000256" key="5">
    <source>
        <dbReference type="ARBA" id="ARBA00022691"/>
    </source>
</evidence>
<feature type="domain" description="Ribosomal RNA methyltransferase FtsJ" evidence="8">
    <location>
        <begin position="51"/>
        <end position="322"/>
    </location>
</feature>
<dbReference type="Pfam" id="PF01728">
    <property type="entry name" value="FtsJ"/>
    <property type="match status" value="1"/>
</dbReference>
<dbReference type="InterPro" id="IPR029063">
    <property type="entry name" value="SAM-dependent_MTases_sf"/>
</dbReference>
<dbReference type="EMBL" id="OZ022409">
    <property type="protein sequence ID" value="CAK9440053.1"/>
    <property type="molecule type" value="Genomic_DNA"/>
</dbReference>
<evidence type="ECO:0000256" key="1">
    <source>
        <dbReference type="ARBA" id="ARBA00009258"/>
    </source>
</evidence>
<name>A0ABP0ZP47_9ASCO</name>
<feature type="region of interest" description="Disordered" evidence="7">
    <location>
        <begin position="1"/>
        <end position="25"/>
    </location>
</feature>
<evidence type="ECO:0000256" key="7">
    <source>
        <dbReference type="SAM" id="MobiDB-lite"/>
    </source>
</evidence>
<proteinExistence type="inferred from homology"/>
<dbReference type="InterPro" id="IPR050082">
    <property type="entry name" value="RNA_methyltr_RlmE"/>
</dbReference>
<reference evidence="9 10" key="1">
    <citation type="submission" date="2024-03" db="EMBL/GenBank/DDBJ databases">
        <authorList>
            <person name="Brejova B."/>
        </authorList>
    </citation>
    <scope>NUCLEOTIDE SEQUENCE [LARGE SCALE GENOMIC DNA]</scope>
    <source>
        <strain evidence="9 10">CBS 14171</strain>
    </source>
</reference>
<gene>
    <name evidence="9" type="ORF">LODBEIA_P41530</name>
</gene>
<dbReference type="InterPro" id="IPR002877">
    <property type="entry name" value="RNA_MeTrfase_FtsJ_dom"/>
</dbReference>
<dbReference type="RefSeq" id="XP_066831091.1">
    <property type="nucleotide sequence ID" value="XM_066974343.1"/>
</dbReference>
<dbReference type="PANTHER" id="PTHR10920:SF18">
    <property type="entry name" value="RRNA METHYLTRANSFERASE 2, MITOCHONDRIAL"/>
    <property type="match status" value="1"/>
</dbReference>
<keyword evidence="2" id="KW-0698">rRNA processing</keyword>
<evidence type="ECO:0000313" key="10">
    <source>
        <dbReference type="Proteomes" id="UP001497383"/>
    </source>
</evidence>
<keyword evidence="5" id="KW-0949">S-adenosyl-L-methionine</keyword>
<dbReference type="Proteomes" id="UP001497383">
    <property type="component" value="Chromosome 5"/>
</dbReference>
<evidence type="ECO:0000256" key="3">
    <source>
        <dbReference type="ARBA" id="ARBA00022603"/>
    </source>
</evidence>
<feature type="compositionally biased region" description="Polar residues" evidence="7">
    <location>
        <begin position="1"/>
        <end position="18"/>
    </location>
</feature>
<keyword evidence="4" id="KW-0808">Transferase</keyword>
<dbReference type="Gene3D" id="3.40.50.150">
    <property type="entry name" value="Vaccinia Virus protein VP39"/>
    <property type="match status" value="1"/>
</dbReference>
<evidence type="ECO:0000256" key="4">
    <source>
        <dbReference type="ARBA" id="ARBA00022679"/>
    </source>
</evidence>
<dbReference type="GeneID" id="92209349"/>
<protein>
    <recommendedName>
        <fullName evidence="6">rRNA methyltransferase 2, mitochondrial</fullName>
    </recommendedName>
</protein>
<keyword evidence="10" id="KW-1185">Reference proteome</keyword>
<feature type="region of interest" description="Disordered" evidence="7">
    <location>
        <begin position="195"/>
        <end position="216"/>
    </location>
</feature>
<evidence type="ECO:0000256" key="6">
    <source>
        <dbReference type="ARBA" id="ARBA00041184"/>
    </source>
</evidence>
<comment type="similarity">
    <text evidence="1">Belongs to the class I-like SAM-binding methyltransferase superfamily. RNA methyltransferase RlmE family.</text>
</comment>